<feature type="domain" description="D-glutamate cyclase-like C-terminal" evidence="1">
    <location>
        <begin position="15"/>
        <end position="317"/>
    </location>
</feature>
<protein>
    <submittedName>
        <fullName evidence="2">DUF4392 domain-containing protein</fullName>
    </submittedName>
</protein>
<gene>
    <name evidence="2" type="ORF">IAB14_02870</name>
</gene>
<name>A0A9D1NBG3_9FIRM</name>
<comment type="caution">
    <text evidence="2">The sequence shown here is derived from an EMBL/GenBank/DDBJ whole genome shotgun (WGS) entry which is preliminary data.</text>
</comment>
<organism evidence="2 3">
    <name type="scientific">Candidatus Stercoripulliclostridium merdipullorum</name>
    <dbReference type="NCBI Taxonomy" id="2840952"/>
    <lineage>
        <taxon>Bacteria</taxon>
        <taxon>Bacillati</taxon>
        <taxon>Bacillota</taxon>
        <taxon>Clostridia</taxon>
        <taxon>Eubacteriales</taxon>
        <taxon>Candidatus Stercoripulliclostridium</taxon>
    </lineage>
</organism>
<proteinExistence type="predicted"/>
<dbReference type="Proteomes" id="UP000886891">
    <property type="component" value="Unassembled WGS sequence"/>
</dbReference>
<dbReference type="AlphaFoldDB" id="A0A9D1NBG3"/>
<dbReference type="EMBL" id="DVOH01000021">
    <property type="protein sequence ID" value="HIV00043.1"/>
    <property type="molecule type" value="Genomic_DNA"/>
</dbReference>
<sequence>MNQQELTVLNVGQNLDDLMNLDPRGYGVCRILYKGARDYTGKPLTVNAAEQLIKTVKKDDLVYIITGFVLLPFKKAEMDGIVGSMLLARALVKAFEAKPVIVCPVDNLKAVENLAYIMGLHLTDDLDYLKTMPLTMGVKTYTKDHAEAEAEADKLIAKHLPSAVIAVEAPGRNAKGVAHNATGLDVTEIEAKSDVLFAKLQQKGVLNIAIGDLGNEIGMSAIKDHILRYIPYAREGACRCGCEGGILAATAADHIVTATTSDWGAYGIIAALAYLLDNIDVAVTPELEREALVTASRSGMIDMYGWLIPAVDGFNAAINVGIAGLMYETVKSALSLKQTCATWFEKVLELGFYQGK</sequence>
<evidence type="ECO:0000259" key="1">
    <source>
        <dbReference type="Pfam" id="PF14336"/>
    </source>
</evidence>
<dbReference type="Gene3D" id="3.90.1640.20">
    <property type="entry name" value="TON_0340"/>
    <property type="match status" value="1"/>
</dbReference>
<reference evidence="2" key="1">
    <citation type="submission" date="2020-10" db="EMBL/GenBank/DDBJ databases">
        <authorList>
            <person name="Gilroy R."/>
        </authorList>
    </citation>
    <scope>NUCLEOTIDE SEQUENCE</scope>
    <source>
        <strain evidence="2">23406</strain>
    </source>
</reference>
<evidence type="ECO:0000313" key="2">
    <source>
        <dbReference type="EMBL" id="HIV00043.1"/>
    </source>
</evidence>
<reference evidence="2" key="2">
    <citation type="journal article" date="2021" name="PeerJ">
        <title>Extensive microbial diversity within the chicken gut microbiome revealed by metagenomics and culture.</title>
        <authorList>
            <person name="Gilroy R."/>
            <person name="Ravi A."/>
            <person name="Getino M."/>
            <person name="Pursley I."/>
            <person name="Horton D.L."/>
            <person name="Alikhan N.F."/>
            <person name="Baker D."/>
            <person name="Gharbi K."/>
            <person name="Hall N."/>
            <person name="Watson M."/>
            <person name="Adriaenssens E.M."/>
            <person name="Foster-Nyarko E."/>
            <person name="Jarju S."/>
            <person name="Secka A."/>
            <person name="Antonio M."/>
            <person name="Oren A."/>
            <person name="Chaudhuri R.R."/>
            <person name="La Ragione R."/>
            <person name="Hildebrand F."/>
            <person name="Pallen M.J."/>
        </authorList>
    </citation>
    <scope>NUCLEOTIDE SEQUENCE</scope>
    <source>
        <strain evidence="2">23406</strain>
    </source>
</reference>
<dbReference type="InterPro" id="IPR025504">
    <property type="entry name" value="GLUCM_C"/>
</dbReference>
<dbReference type="Pfam" id="PF14336">
    <property type="entry name" value="GLUCM-like_C"/>
    <property type="match status" value="1"/>
</dbReference>
<accession>A0A9D1NBG3</accession>
<evidence type="ECO:0000313" key="3">
    <source>
        <dbReference type="Proteomes" id="UP000886891"/>
    </source>
</evidence>